<name>A0A9D4IH90_DREPO</name>
<evidence type="ECO:0000313" key="2">
    <source>
        <dbReference type="Proteomes" id="UP000828390"/>
    </source>
</evidence>
<gene>
    <name evidence="1" type="ORF">DPMN_173770</name>
</gene>
<dbReference type="EMBL" id="JAIWYP010000009">
    <property type="protein sequence ID" value="KAH3772432.1"/>
    <property type="molecule type" value="Genomic_DNA"/>
</dbReference>
<comment type="caution">
    <text evidence="1">The sequence shown here is derived from an EMBL/GenBank/DDBJ whole genome shotgun (WGS) entry which is preliminary data.</text>
</comment>
<reference evidence="1" key="1">
    <citation type="journal article" date="2019" name="bioRxiv">
        <title>The Genome of the Zebra Mussel, Dreissena polymorpha: A Resource for Invasive Species Research.</title>
        <authorList>
            <person name="McCartney M.A."/>
            <person name="Auch B."/>
            <person name="Kono T."/>
            <person name="Mallez S."/>
            <person name="Zhang Y."/>
            <person name="Obille A."/>
            <person name="Becker A."/>
            <person name="Abrahante J.E."/>
            <person name="Garbe J."/>
            <person name="Badalamenti J.P."/>
            <person name="Herman A."/>
            <person name="Mangelson H."/>
            <person name="Liachko I."/>
            <person name="Sullivan S."/>
            <person name="Sone E.D."/>
            <person name="Koren S."/>
            <person name="Silverstein K.A.T."/>
            <person name="Beckman K.B."/>
            <person name="Gohl D.M."/>
        </authorList>
    </citation>
    <scope>NUCLEOTIDE SEQUENCE</scope>
    <source>
        <strain evidence="1">Duluth1</strain>
        <tissue evidence="1">Whole animal</tissue>
    </source>
</reference>
<accession>A0A9D4IH90</accession>
<organism evidence="1 2">
    <name type="scientific">Dreissena polymorpha</name>
    <name type="common">Zebra mussel</name>
    <name type="synonym">Mytilus polymorpha</name>
    <dbReference type="NCBI Taxonomy" id="45954"/>
    <lineage>
        <taxon>Eukaryota</taxon>
        <taxon>Metazoa</taxon>
        <taxon>Spiralia</taxon>
        <taxon>Lophotrochozoa</taxon>
        <taxon>Mollusca</taxon>
        <taxon>Bivalvia</taxon>
        <taxon>Autobranchia</taxon>
        <taxon>Heteroconchia</taxon>
        <taxon>Euheterodonta</taxon>
        <taxon>Imparidentia</taxon>
        <taxon>Neoheterodontei</taxon>
        <taxon>Myida</taxon>
        <taxon>Dreissenoidea</taxon>
        <taxon>Dreissenidae</taxon>
        <taxon>Dreissena</taxon>
    </lineage>
</organism>
<dbReference type="Proteomes" id="UP000828390">
    <property type="component" value="Unassembled WGS sequence"/>
</dbReference>
<dbReference type="AlphaFoldDB" id="A0A9D4IH90"/>
<protein>
    <submittedName>
        <fullName evidence="1">Uncharacterized protein</fullName>
    </submittedName>
</protein>
<proteinExistence type="predicted"/>
<keyword evidence="2" id="KW-1185">Reference proteome</keyword>
<reference evidence="1" key="2">
    <citation type="submission" date="2020-11" db="EMBL/GenBank/DDBJ databases">
        <authorList>
            <person name="McCartney M.A."/>
            <person name="Auch B."/>
            <person name="Kono T."/>
            <person name="Mallez S."/>
            <person name="Becker A."/>
            <person name="Gohl D.M."/>
            <person name="Silverstein K.A.T."/>
            <person name="Koren S."/>
            <person name="Bechman K.B."/>
            <person name="Herman A."/>
            <person name="Abrahante J.E."/>
            <person name="Garbe J."/>
        </authorList>
    </citation>
    <scope>NUCLEOTIDE SEQUENCE</scope>
    <source>
        <strain evidence="1">Duluth1</strain>
        <tissue evidence="1">Whole animal</tissue>
    </source>
</reference>
<evidence type="ECO:0000313" key="1">
    <source>
        <dbReference type="EMBL" id="KAH3772432.1"/>
    </source>
</evidence>
<sequence length="70" mass="7890">MKNRKIKKVSLEQLNDLSVCLELCCVYSRVPFKRTKVVAIGLLEVGRISLVGQVQNICVSFSACRTYGRK</sequence>